<dbReference type="AlphaFoldDB" id="A0A6A5XHK2"/>
<evidence type="ECO:0000313" key="2">
    <source>
        <dbReference type="Proteomes" id="UP000799778"/>
    </source>
</evidence>
<keyword evidence="2" id="KW-1185">Reference proteome</keyword>
<sequence>MCMKATCDNCQKSTWRGCGRHIPTVMDSIPHDQWCTCDPKVDREGVVYPPAVGTGTPAPNPVPVAGADAGIVHGAVGVRV</sequence>
<evidence type="ECO:0000313" key="1">
    <source>
        <dbReference type="EMBL" id="KAF2012337.1"/>
    </source>
</evidence>
<reference evidence="1" key="1">
    <citation type="journal article" date="2020" name="Stud. Mycol.">
        <title>101 Dothideomycetes genomes: a test case for predicting lifestyles and emergence of pathogens.</title>
        <authorList>
            <person name="Haridas S."/>
            <person name="Albert R."/>
            <person name="Binder M."/>
            <person name="Bloem J."/>
            <person name="Labutti K."/>
            <person name="Salamov A."/>
            <person name="Andreopoulos B."/>
            <person name="Baker S."/>
            <person name="Barry K."/>
            <person name="Bills G."/>
            <person name="Bluhm B."/>
            <person name="Cannon C."/>
            <person name="Castanera R."/>
            <person name="Culley D."/>
            <person name="Daum C."/>
            <person name="Ezra D."/>
            <person name="Gonzalez J."/>
            <person name="Henrissat B."/>
            <person name="Kuo A."/>
            <person name="Liang C."/>
            <person name="Lipzen A."/>
            <person name="Lutzoni F."/>
            <person name="Magnuson J."/>
            <person name="Mondo S."/>
            <person name="Nolan M."/>
            <person name="Ohm R."/>
            <person name="Pangilinan J."/>
            <person name="Park H.-J."/>
            <person name="Ramirez L."/>
            <person name="Alfaro M."/>
            <person name="Sun H."/>
            <person name="Tritt A."/>
            <person name="Yoshinaga Y."/>
            <person name="Zwiers L.-H."/>
            <person name="Turgeon B."/>
            <person name="Goodwin S."/>
            <person name="Spatafora J."/>
            <person name="Crous P."/>
            <person name="Grigoriev I."/>
        </authorList>
    </citation>
    <scope>NUCLEOTIDE SEQUENCE</scope>
    <source>
        <strain evidence="1">CBS 175.79</strain>
    </source>
</reference>
<organism evidence="1 2">
    <name type="scientific">Aaosphaeria arxii CBS 175.79</name>
    <dbReference type="NCBI Taxonomy" id="1450172"/>
    <lineage>
        <taxon>Eukaryota</taxon>
        <taxon>Fungi</taxon>
        <taxon>Dikarya</taxon>
        <taxon>Ascomycota</taxon>
        <taxon>Pezizomycotina</taxon>
        <taxon>Dothideomycetes</taxon>
        <taxon>Pleosporomycetidae</taxon>
        <taxon>Pleosporales</taxon>
        <taxon>Pleosporales incertae sedis</taxon>
        <taxon>Aaosphaeria</taxon>
    </lineage>
</organism>
<dbReference type="RefSeq" id="XP_033380676.1">
    <property type="nucleotide sequence ID" value="XM_033528916.1"/>
</dbReference>
<dbReference type="EMBL" id="ML978073">
    <property type="protein sequence ID" value="KAF2012337.1"/>
    <property type="molecule type" value="Genomic_DNA"/>
</dbReference>
<gene>
    <name evidence="1" type="ORF">BU24DRAFT_426207</name>
</gene>
<proteinExistence type="predicted"/>
<name>A0A6A5XHK2_9PLEO</name>
<dbReference type="PANTHER" id="PTHR34724">
    <property type="entry name" value="OS12G0596101 PROTEIN"/>
    <property type="match status" value="1"/>
</dbReference>
<protein>
    <submittedName>
        <fullName evidence="1">Uncharacterized protein</fullName>
    </submittedName>
</protein>
<dbReference type="OrthoDB" id="88410at2759"/>
<accession>A0A6A5XHK2</accession>
<dbReference type="Proteomes" id="UP000799778">
    <property type="component" value="Unassembled WGS sequence"/>
</dbReference>
<dbReference type="PANTHER" id="PTHR34724:SF2">
    <property type="entry name" value="OS12G0596101 PROTEIN"/>
    <property type="match status" value="1"/>
</dbReference>
<dbReference type="GeneID" id="54286313"/>